<accession>A0A224XU35</accession>
<evidence type="ECO:0000313" key="3">
    <source>
        <dbReference type="EMBL" id="JAW16056.1"/>
    </source>
</evidence>
<sequence>MATNIVIILALLLCSKIKGNYWNEGASANRSYFRNLVLLFMKITSSFYYLSSSLLIIIMMMIIFNIIFITI</sequence>
<feature type="transmembrane region" description="Helical" evidence="1">
    <location>
        <begin position="47"/>
        <end position="69"/>
    </location>
</feature>
<organism evidence="3">
    <name type="scientific">Panstrongylus lignarius</name>
    <dbReference type="NCBI Taxonomy" id="156445"/>
    <lineage>
        <taxon>Eukaryota</taxon>
        <taxon>Metazoa</taxon>
        <taxon>Ecdysozoa</taxon>
        <taxon>Arthropoda</taxon>
        <taxon>Hexapoda</taxon>
        <taxon>Insecta</taxon>
        <taxon>Pterygota</taxon>
        <taxon>Neoptera</taxon>
        <taxon>Paraneoptera</taxon>
        <taxon>Hemiptera</taxon>
        <taxon>Heteroptera</taxon>
        <taxon>Panheteroptera</taxon>
        <taxon>Cimicomorpha</taxon>
        <taxon>Reduviidae</taxon>
        <taxon>Triatominae</taxon>
        <taxon>Panstrongylus</taxon>
    </lineage>
</organism>
<evidence type="ECO:0000256" key="1">
    <source>
        <dbReference type="SAM" id="Phobius"/>
    </source>
</evidence>
<dbReference type="AlphaFoldDB" id="A0A224XU35"/>
<keyword evidence="1" id="KW-1133">Transmembrane helix</keyword>
<feature type="chain" id="PRO_5013098623" description="Secreted protein" evidence="2">
    <location>
        <begin position="20"/>
        <end position="71"/>
    </location>
</feature>
<reference evidence="3" key="1">
    <citation type="journal article" date="2018" name="PLoS Negl. Trop. Dis.">
        <title>An insight into the salivary gland and fat body transcriptome of Panstrongylus lignarius (Hemiptera: Heteroptera), the main vector of Chagas disease in Peru.</title>
        <authorList>
            <person name="Nevoa J.C."/>
            <person name="Mendes M.T."/>
            <person name="da Silva M.V."/>
            <person name="Soares S.C."/>
            <person name="Oliveira C.J.F."/>
            <person name="Ribeiro J.M.C."/>
        </authorList>
    </citation>
    <scope>NUCLEOTIDE SEQUENCE</scope>
</reference>
<name>A0A224XU35_9HEMI</name>
<protein>
    <recommendedName>
        <fullName evidence="4">Secreted protein</fullName>
    </recommendedName>
</protein>
<keyword evidence="1" id="KW-0472">Membrane</keyword>
<feature type="signal peptide" evidence="2">
    <location>
        <begin position="1"/>
        <end position="19"/>
    </location>
</feature>
<keyword evidence="2" id="KW-0732">Signal</keyword>
<evidence type="ECO:0000256" key="2">
    <source>
        <dbReference type="SAM" id="SignalP"/>
    </source>
</evidence>
<dbReference type="EMBL" id="GFTR01000370">
    <property type="protein sequence ID" value="JAW16056.1"/>
    <property type="molecule type" value="Transcribed_RNA"/>
</dbReference>
<proteinExistence type="predicted"/>
<evidence type="ECO:0008006" key="4">
    <source>
        <dbReference type="Google" id="ProtNLM"/>
    </source>
</evidence>
<keyword evidence="1" id="KW-0812">Transmembrane</keyword>